<evidence type="ECO:0000256" key="1">
    <source>
        <dbReference type="SAM" id="Phobius"/>
    </source>
</evidence>
<proteinExistence type="predicted"/>
<evidence type="ECO:0000313" key="3">
    <source>
        <dbReference type="Proteomes" id="UP000193431"/>
    </source>
</evidence>
<keyword evidence="1" id="KW-1133">Transmembrane helix</keyword>
<organism evidence="2 3">
    <name type="scientific">Nonlabens spongiae</name>
    <dbReference type="NCBI Taxonomy" id="331648"/>
    <lineage>
        <taxon>Bacteria</taxon>
        <taxon>Pseudomonadati</taxon>
        <taxon>Bacteroidota</taxon>
        <taxon>Flavobacteriia</taxon>
        <taxon>Flavobacteriales</taxon>
        <taxon>Flavobacteriaceae</taxon>
        <taxon>Nonlabens</taxon>
    </lineage>
</organism>
<feature type="transmembrane region" description="Helical" evidence="1">
    <location>
        <begin position="59"/>
        <end position="77"/>
    </location>
</feature>
<keyword evidence="1" id="KW-0472">Membrane</keyword>
<keyword evidence="1" id="KW-0812">Transmembrane</keyword>
<reference evidence="2 3" key="1">
    <citation type="submission" date="2016-11" db="EMBL/GenBank/DDBJ databases">
        <title>Trade-off between light-utilization and light-protection in marine flavobacteria.</title>
        <authorList>
            <person name="Kumagai Y."/>
        </authorList>
    </citation>
    <scope>NUCLEOTIDE SEQUENCE [LARGE SCALE GENOMIC DNA]</scope>
    <source>
        <strain evidence="2 3">JCM 13191</strain>
    </source>
</reference>
<dbReference type="AlphaFoldDB" id="A0A1W6MJ12"/>
<protein>
    <submittedName>
        <fullName evidence="2">Uncharacterized protein</fullName>
    </submittedName>
</protein>
<dbReference type="EMBL" id="CP019344">
    <property type="protein sequence ID" value="ARN77608.1"/>
    <property type="molecule type" value="Genomic_DNA"/>
</dbReference>
<gene>
    <name evidence="2" type="ORF">BST97_06155</name>
</gene>
<evidence type="ECO:0000313" key="2">
    <source>
        <dbReference type="EMBL" id="ARN77608.1"/>
    </source>
</evidence>
<dbReference type="STRING" id="331648.BST97_06155"/>
<sequence length="80" mass="9815">MEFIFLLFTLLFFWTILCLWNLLLIPWFVKYNIKIWTSMFGPTDRITWISERRVKITRWIQFFYWFGGALITVGLISEVL</sequence>
<dbReference type="Proteomes" id="UP000193431">
    <property type="component" value="Chromosome"/>
</dbReference>
<accession>A0A1W6MJ12</accession>
<name>A0A1W6MJ12_9FLAO</name>
<keyword evidence="3" id="KW-1185">Reference proteome</keyword>
<feature type="transmembrane region" description="Helical" evidence="1">
    <location>
        <begin position="6"/>
        <end position="29"/>
    </location>
</feature>